<reference evidence="1 2" key="1">
    <citation type="journal article" date="2019" name="Int. J. Syst. Evol. Microbiol.">
        <title>The Global Catalogue of Microorganisms (GCM) 10K type strain sequencing project: providing services to taxonomists for standard genome sequencing and annotation.</title>
        <authorList>
            <consortium name="The Broad Institute Genomics Platform"/>
            <consortium name="The Broad Institute Genome Sequencing Center for Infectious Disease"/>
            <person name="Wu L."/>
            <person name="Ma J."/>
        </authorList>
    </citation>
    <scope>NUCLEOTIDE SEQUENCE [LARGE SCALE GENOMIC DNA]</scope>
    <source>
        <strain evidence="1 2">JCM 13584</strain>
    </source>
</reference>
<name>A0ABN2Q221_9MICO</name>
<organism evidence="1 2">
    <name type="scientific">Agromyces allii</name>
    <dbReference type="NCBI Taxonomy" id="393607"/>
    <lineage>
        <taxon>Bacteria</taxon>
        <taxon>Bacillati</taxon>
        <taxon>Actinomycetota</taxon>
        <taxon>Actinomycetes</taxon>
        <taxon>Micrococcales</taxon>
        <taxon>Microbacteriaceae</taxon>
        <taxon>Agromyces</taxon>
    </lineage>
</organism>
<accession>A0ABN2Q221</accession>
<dbReference type="EMBL" id="BAAAMK010000001">
    <property type="protein sequence ID" value="GAA1941758.1"/>
    <property type="molecule type" value="Genomic_DNA"/>
</dbReference>
<gene>
    <name evidence="1" type="ORF">GCM10009717_05000</name>
</gene>
<sequence>MTETVRRPRLDLVLPGTWWRAPLEADAETRSAAIAEFVGARYGRRDDLARSRADHRARLGRSIDEAVRAGAVQMHHSESNDGGIAFATTITEYALPSAFGTSAEPALLAERVVGALTSGAAGAGAAADDPWSAFAAEGGVAFAKGESIVLRRIARQVADRADDAGIAGSAASDETAESITVDYWITVPGSAEVVLVSLSSVLAALEPLMLELFDRIVAAAEWRAAPTLRDELTASRS</sequence>
<proteinExistence type="predicted"/>
<protein>
    <submittedName>
        <fullName evidence="1">Uncharacterized protein</fullName>
    </submittedName>
</protein>
<dbReference type="Proteomes" id="UP001499954">
    <property type="component" value="Unassembled WGS sequence"/>
</dbReference>
<keyword evidence="2" id="KW-1185">Reference proteome</keyword>
<comment type="caution">
    <text evidence="1">The sequence shown here is derived from an EMBL/GenBank/DDBJ whole genome shotgun (WGS) entry which is preliminary data.</text>
</comment>
<evidence type="ECO:0000313" key="2">
    <source>
        <dbReference type="Proteomes" id="UP001499954"/>
    </source>
</evidence>
<dbReference type="RefSeq" id="WP_157414675.1">
    <property type="nucleotide sequence ID" value="NZ_BAAAMK010000001.1"/>
</dbReference>
<evidence type="ECO:0000313" key="1">
    <source>
        <dbReference type="EMBL" id="GAA1941758.1"/>
    </source>
</evidence>